<evidence type="ECO:0000313" key="3">
    <source>
        <dbReference type="EMBL" id="RQN08698.1"/>
    </source>
</evidence>
<name>A0A3N6X4W1_9ACTN</name>
<dbReference type="EMBL" id="RQJX01000005">
    <property type="protein sequence ID" value="RQN08698.1"/>
    <property type="molecule type" value="Genomic_DNA"/>
</dbReference>
<evidence type="ECO:0000313" key="4">
    <source>
        <dbReference type="Proteomes" id="UP000275225"/>
    </source>
</evidence>
<gene>
    <name evidence="3" type="ORF">EHW97_05460</name>
</gene>
<feature type="compositionally biased region" description="Basic and acidic residues" evidence="1">
    <location>
        <begin position="1"/>
        <end position="11"/>
    </location>
</feature>
<reference evidence="3 4" key="1">
    <citation type="submission" date="2018-11" db="EMBL/GenBank/DDBJ databases">
        <authorList>
            <person name="Li F."/>
        </authorList>
    </citation>
    <scope>NUCLEOTIDE SEQUENCE [LARGE SCALE GENOMIC DNA]</scope>
    <source>
        <strain evidence="3 4">YS17T</strain>
    </source>
</reference>
<evidence type="ECO:0000259" key="2">
    <source>
        <dbReference type="Pfam" id="PF07331"/>
    </source>
</evidence>
<comment type="caution">
    <text evidence="3">The sequence shown here is derived from an EMBL/GenBank/DDBJ whole genome shotgun (WGS) entry which is preliminary data.</text>
</comment>
<proteinExistence type="predicted"/>
<evidence type="ECO:0000256" key="1">
    <source>
        <dbReference type="SAM" id="MobiDB-lite"/>
    </source>
</evidence>
<dbReference type="Pfam" id="PF07331">
    <property type="entry name" value="TctB"/>
    <property type="match status" value="1"/>
</dbReference>
<feature type="region of interest" description="Disordered" evidence="1">
    <location>
        <begin position="1"/>
        <end position="20"/>
    </location>
</feature>
<protein>
    <submittedName>
        <fullName evidence="3">Tripartite tricarboxylate transporter TctB family protein</fullName>
    </submittedName>
</protein>
<dbReference type="AlphaFoldDB" id="A0A3N6X4W1"/>
<organism evidence="3 4">
    <name type="scientific">Aeromicrobium camelliae</name>
    <dbReference type="NCBI Taxonomy" id="1538144"/>
    <lineage>
        <taxon>Bacteria</taxon>
        <taxon>Bacillati</taxon>
        <taxon>Actinomycetota</taxon>
        <taxon>Actinomycetes</taxon>
        <taxon>Propionibacteriales</taxon>
        <taxon>Nocardioidaceae</taxon>
        <taxon>Aeromicrobium</taxon>
    </lineage>
</organism>
<accession>A0A3N6X4W1</accession>
<feature type="domain" description="DUF1468" evidence="2">
    <location>
        <begin position="33"/>
        <end position="165"/>
    </location>
</feature>
<keyword evidence="4" id="KW-1185">Reference proteome</keyword>
<dbReference type="RefSeq" id="WP_124236155.1">
    <property type="nucleotide sequence ID" value="NZ_JBHUFI010000003.1"/>
</dbReference>
<sequence length="168" mass="17781">MSASHEARTPEELAEQWEAEKPPAAGPLSTAAAAAVVVLLGAAVMVASFRLGVGSVQQPGAGLWPLMIGAFLVVSSTVLVLTARRFDDAERFVSSSWLVLVGLGTMVLFALVVGTIGFEIPGAVLAFVWLRFLGKESWRLSTIGAVAMVVAFYLIFVLALQTPIPHLF</sequence>
<dbReference type="OrthoDB" id="3576735at2"/>
<dbReference type="InterPro" id="IPR009936">
    <property type="entry name" value="DUF1468"/>
</dbReference>
<dbReference type="Proteomes" id="UP000275225">
    <property type="component" value="Unassembled WGS sequence"/>
</dbReference>